<dbReference type="Proteomes" id="UP000762676">
    <property type="component" value="Unassembled WGS sequence"/>
</dbReference>
<proteinExistence type="predicted"/>
<gene>
    <name evidence="1" type="ORF">ElyMa_004213900</name>
</gene>
<accession>A0AAV4GNY8</accession>
<reference evidence="1 2" key="1">
    <citation type="journal article" date="2021" name="Elife">
        <title>Chloroplast acquisition without the gene transfer in kleptoplastic sea slugs, Plakobranchus ocellatus.</title>
        <authorList>
            <person name="Maeda T."/>
            <person name="Takahashi S."/>
            <person name="Yoshida T."/>
            <person name="Shimamura S."/>
            <person name="Takaki Y."/>
            <person name="Nagai Y."/>
            <person name="Toyoda A."/>
            <person name="Suzuki Y."/>
            <person name="Arimoto A."/>
            <person name="Ishii H."/>
            <person name="Satoh N."/>
            <person name="Nishiyama T."/>
            <person name="Hasebe M."/>
            <person name="Maruyama T."/>
            <person name="Minagawa J."/>
            <person name="Obokata J."/>
            <person name="Shigenobu S."/>
        </authorList>
    </citation>
    <scope>NUCLEOTIDE SEQUENCE [LARGE SCALE GENOMIC DNA]</scope>
</reference>
<comment type="caution">
    <text evidence="1">The sequence shown here is derived from an EMBL/GenBank/DDBJ whole genome shotgun (WGS) entry which is preliminary data.</text>
</comment>
<dbReference type="EMBL" id="BMAT01008525">
    <property type="protein sequence ID" value="GFR87059.1"/>
    <property type="molecule type" value="Genomic_DNA"/>
</dbReference>
<name>A0AAV4GNY8_9GAST</name>
<sequence length="156" mass="17350">MEATEILSFLWSAQLYSDWRRNYFPDESNGGSGGYGETLSSFGFVTSICIRPSLDGFVCRTQTPKSGTPPSVAELPIVECWRFLSGLVLLPDIPEQTDLVLNTDDTSCPFCLLGRCPRPEALQTFTHKAHLPLNLFHKLSALSLWRSMVSSRLGFS</sequence>
<dbReference type="AlphaFoldDB" id="A0AAV4GNY8"/>
<keyword evidence="2" id="KW-1185">Reference proteome</keyword>
<evidence type="ECO:0000313" key="2">
    <source>
        <dbReference type="Proteomes" id="UP000762676"/>
    </source>
</evidence>
<evidence type="ECO:0000313" key="1">
    <source>
        <dbReference type="EMBL" id="GFR87059.1"/>
    </source>
</evidence>
<organism evidence="1 2">
    <name type="scientific">Elysia marginata</name>
    <dbReference type="NCBI Taxonomy" id="1093978"/>
    <lineage>
        <taxon>Eukaryota</taxon>
        <taxon>Metazoa</taxon>
        <taxon>Spiralia</taxon>
        <taxon>Lophotrochozoa</taxon>
        <taxon>Mollusca</taxon>
        <taxon>Gastropoda</taxon>
        <taxon>Heterobranchia</taxon>
        <taxon>Euthyneura</taxon>
        <taxon>Panpulmonata</taxon>
        <taxon>Sacoglossa</taxon>
        <taxon>Placobranchoidea</taxon>
        <taxon>Plakobranchidae</taxon>
        <taxon>Elysia</taxon>
    </lineage>
</organism>
<protein>
    <submittedName>
        <fullName evidence="1">Uncharacterized protein</fullName>
    </submittedName>
</protein>